<dbReference type="Pfam" id="PF11807">
    <property type="entry name" value="UstYa"/>
    <property type="match status" value="1"/>
</dbReference>
<evidence type="ECO:0000313" key="4">
    <source>
        <dbReference type="Proteomes" id="UP000799441"/>
    </source>
</evidence>
<feature type="non-terminal residue" evidence="3">
    <location>
        <position position="1"/>
    </location>
</feature>
<proteinExistence type="inferred from homology"/>
<organism evidence="3 4">
    <name type="scientific">Polychaeton citri CBS 116435</name>
    <dbReference type="NCBI Taxonomy" id="1314669"/>
    <lineage>
        <taxon>Eukaryota</taxon>
        <taxon>Fungi</taxon>
        <taxon>Dikarya</taxon>
        <taxon>Ascomycota</taxon>
        <taxon>Pezizomycotina</taxon>
        <taxon>Dothideomycetes</taxon>
        <taxon>Dothideomycetidae</taxon>
        <taxon>Capnodiales</taxon>
        <taxon>Capnodiaceae</taxon>
        <taxon>Polychaeton</taxon>
    </lineage>
</organism>
<accession>A0A9P4QBH1</accession>
<comment type="caution">
    <text evidence="3">The sequence shown here is derived from an EMBL/GenBank/DDBJ whole genome shotgun (WGS) entry which is preliminary data.</text>
</comment>
<dbReference type="InterPro" id="IPR021765">
    <property type="entry name" value="UstYa-like"/>
</dbReference>
<name>A0A9P4QBH1_9PEZI</name>
<dbReference type="Proteomes" id="UP000799441">
    <property type="component" value="Unassembled WGS sequence"/>
</dbReference>
<comment type="pathway">
    <text evidence="1">Mycotoxin biosynthesis.</text>
</comment>
<evidence type="ECO:0000256" key="2">
    <source>
        <dbReference type="ARBA" id="ARBA00035112"/>
    </source>
</evidence>
<comment type="similarity">
    <text evidence="2">Belongs to the ustYa family.</text>
</comment>
<reference evidence="3" key="1">
    <citation type="journal article" date="2020" name="Stud. Mycol.">
        <title>101 Dothideomycetes genomes: a test case for predicting lifestyles and emergence of pathogens.</title>
        <authorList>
            <person name="Haridas S."/>
            <person name="Albert R."/>
            <person name="Binder M."/>
            <person name="Bloem J."/>
            <person name="Labutti K."/>
            <person name="Salamov A."/>
            <person name="Andreopoulos B."/>
            <person name="Baker S."/>
            <person name="Barry K."/>
            <person name="Bills G."/>
            <person name="Bluhm B."/>
            <person name="Cannon C."/>
            <person name="Castanera R."/>
            <person name="Culley D."/>
            <person name="Daum C."/>
            <person name="Ezra D."/>
            <person name="Gonzalez J."/>
            <person name="Henrissat B."/>
            <person name="Kuo A."/>
            <person name="Liang C."/>
            <person name="Lipzen A."/>
            <person name="Lutzoni F."/>
            <person name="Magnuson J."/>
            <person name="Mondo S."/>
            <person name="Nolan M."/>
            <person name="Ohm R."/>
            <person name="Pangilinan J."/>
            <person name="Park H.-J."/>
            <person name="Ramirez L."/>
            <person name="Alfaro M."/>
            <person name="Sun H."/>
            <person name="Tritt A."/>
            <person name="Yoshinaga Y."/>
            <person name="Zwiers L.-H."/>
            <person name="Turgeon B."/>
            <person name="Goodwin S."/>
            <person name="Spatafora J."/>
            <person name="Crous P."/>
            <person name="Grigoriev I."/>
        </authorList>
    </citation>
    <scope>NUCLEOTIDE SEQUENCE</scope>
    <source>
        <strain evidence="3">CBS 116435</strain>
    </source>
</reference>
<protein>
    <submittedName>
        <fullName evidence="3">Uncharacterized protein</fullName>
    </submittedName>
</protein>
<dbReference type="PANTHER" id="PTHR33365:SF4">
    <property type="entry name" value="CYCLOCHLOROTINE BIOSYNTHESIS PROTEIN O"/>
    <property type="match status" value="1"/>
</dbReference>
<gene>
    <name evidence="3" type="ORF">K431DRAFT_220920</name>
</gene>
<dbReference type="OrthoDB" id="3687641at2759"/>
<dbReference type="PANTHER" id="PTHR33365">
    <property type="entry name" value="YALI0B05434P"/>
    <property type="match status" value="1"/>
</dbReference>
<dbReference type="GO" id="GO:0043386">
    <property type="term" value="P:mycotoxin biosynthetic process"/>
    <property type="evidence" value="ECO:0007669"/>
    <property type="project" value="InterPro"/>
</dbReference>
<evidence type="ECO:0000256" key="1">
    <source>
        <dbReference type="ARBA" id="ARBA00004685"/>
    </source>
</evidence>
<sequence length="116" mass="13542">DLLRKNIHRKYYDNHEESFVGASPRVIEGHLEHCVETLRQNIMCHGDISLLTNNWVEGRDMPYPNFNTIHTCKKWDTLVEWNMNRDATVEWVDGQGKKVLTPPLKPHHIKGMTTPP</sequence>
<evidence type="ECO:0000313" key="3">
    <source>
        <dbReference type="EMBL" id="KAF2722905.1"/>
    </source>
</evidence>
<dbReference type="AlphaFoldDB" id="A0A9P4QBH1"/>
<dbReference type="EMBL" id="MU003779">
    <property type="protein sequence ID" value="KAF2722905.1"/>
    <property type="molecule type" value="Genomic_DNA"/>
</dbReference>
<keyword evidence="4" id="KW-1185">Reference proteome</keyword>